<dbReference type="InterPro" id="IPR025999">
    <property type="entry name" value="MCRS_N"/>
</dbReference>
<dbReference type="EMBL" id="JAAGAX010000001">
    <property type="protein sequence ID" value="KAF2324644.1"/>
    <property type="molecule type" value="Genomic_DNA"/>
</dbReference>
<protein>
    <recommendedName>
        <fullName evidence="2">FHA domain-containing protein</fullName>
    </recommendedName>
</protein>
<evidence type="ECO:0000256" key="1">
    <source>
        <dbReference type="SAM" id="MobiDB-lite"/>
    </source>
</evidence>
<dbReference type="PANTHER" id="PTHR13233">
    <property type="entry name" value="MICROSPHERULE PROTEIN 1"/>
    <property type="match status" value="1"/>
</dbReference>
<dbReference type="Pfam" id="PF13325">
    <property type="entry name" value="MCRS_N"/>
    <property type="match status" value="1"/>
</dbReference>
<dbReference type="SMART" id="SM00240">
    <property type="entry name" value="FHA"/>
    <property type="match status" value="1"/>
</dbReference>
<comment type="caution">
    <text evidence="3">The sequence shown here is derived from an EMBL/GenBank/DDBJ whole genome shotgun (WGS) entry which is preliminary data.</text>
</comment>
<dbReference type="PROSITE" id="PS50006">
    <property type="entry name" value="FHA_DOMAIN"/>
    <property type="match status" value="1"/>
</dbReference>
<dbReference type="AlphaFoldDB" id="A0A6A6NHL6"/>
<gene>
    <name evidence="3" type="ORF">GH714_015893</name>
</gene>
<evidence type="ECO:0000313" key="4">
    <source>
        <dbReference type="Proteomes" id="UP000467840"/>
    </source>
</evidence>
<dbReference type="PANTHER" id="PTHR13233:SF0">
    <property type="entry name" value="MICROSPHERULE PROTEIN 1"/>
    <property type="match status" value="1"/>
</dbReference>
<dbReference type="GO" id="GO:0045944">
    <property type="term" value="P:positive regulation of transcription by RNA polymerase II"/>
    <property type="evidence" value="ECO:0007669"/>
    <property type="project" value="TreeGrafter"/>
</dbReference>
<dbReference type="GO" id="GO:0044545">
    <property type="term" value="C:NSL complex"/>
    <property type="evidence" value="ECO:0007669"/>
    <property type="project" value="TreeGrafter"/>
</dbReference>
<name>A0A6A6NHL6_HEVBR</name>
<dbReference type="GO" id="GO:0031011">
    <property type="term" value="C:Ino80 complex"/>
    <property type="evidence" value="ECO:0007669"/>
    <property type="project" value="InterPro"/>
</dbReference>
<organism evidence="3 4">
    <name type="scientific">Hevea brasiliensis</name>
    <name type="common">Para rubber tree</name>
    <name type="synonym">Siphonia brasiliensis</name>
    <dbReference type="NCBI Taxonomy" id="3981"/>
    <lineage>
        <taxon>Eukaryota</taxon>
        <taxon>Viridiplantae</taxon>
        <taxon>Streptophyta</taxon>
        <taxon>Embryophyta</taxon>
        <taxon>Tracheophyta</taxon>
        <taxon>Spermatophyta</taxon>
        <taxon>Magnoliopsida</taxon>
        <taxon>eudicotyledons</taxon>
        <taxon>Gunneridae</taxon>
        <taxon>Pentapetalae</taxon>
        <taxon>rosids</taxon>
        <taxon>fabids</taxon>
        <taxon>Malpighiales</taxon>
        <taxon>Euphorbiaceae</taxon>
        <taxon>Crotonoideae</taxon>
        <taxon>Micrandreae</taxon>
        <taxon>Hevea</taxon>
    </lineage>
</organism>
<dbReference type="Proteomes" id="UP000467840">
    <property type="component" value="Chromosome 5"/>
</dbReference>
<dbReference type="Gene3D" id="2.60.200.20">
    <property type="match status" value="1"/>
</dbReference>
<dbReference type="InterPro" id="IPR008984">
    <property type="entry name" value="SMAD_FHA_dom_sf"/>
</dbReference>
<evidence type="ECO:0000313" key="3">
    <source>
        <dbReference type="EMBL" id="KAF2324644.1"/>
    </source>
</evidence>
<dbReference type="GO" id="GO:0002151">
    <property type="term" value="F:G-quadruplex RNA binding"/>
    <property type="evidence" value="ECO:0007669"/>
    <property type="project" value="InterPro"/>
</dbReference>
<feature type="domain" description="FHA" evidence="2">
    <location>
        <begin position="766"/>
        <end position="822"/>
    </location>
</feature>
<evidence type="ECO:0000259" key="2">
    <source>
        <dbReference type="PROSITE" id="PS50006"/>
    </source>
</evidence>
<accession>A0A6A6NHL6</accession>
<reference evidence="3 4" key="1">
    <citation type="journal article" date="2020" name="Mol. Plant">
        <title>The Chromosome-Based Rubber Tree Genome Provides New Insights into Spurge Genome Evolution and Rubber Biosynthesis.</title>
        <authorList>
            <person name="Liu J."/>
            <person name="Shi C."/>
            <person name="Shi C.C."/>
            <person name="Li W."/>
            <person name="Zhang Q.J."/>
            <person name="Zhang Y."/>
            <person name="Li K."/>
            <person name="Lu H.F."/>
            <person name="Shi C."/>
            <person name="Zhu S.T."/>
            <person name="Xiao Z.Y."/>
            <person name="Nan H."/>
            <person name="Yue Y."/>
            <person name="Zhu X.G."/>
            <person name="Wu Y."/>
            <person name="Hong X.N."/>
            <person name="Fan G.Y."/>
            <person name="Tong Y."/>
            <person name="Zhang D."/>
            <person name="Mao C.L."/>
            <person name="Liu Y.L."/>
            <person name="Hao S.J."/>
            <person name="Liu W.Q."/>
            <person name="Lv M.Q."/>
            <person name="Zhang H.B."/>
            <person name="Liu Y."/>
            <person name="Hu-Tang G.R."/>
            <person name="Wang J.P."/>
            <person name="Wang J.H."/>
            <person name="Sun Y.H."/>
            <person name="Ni S.B."/>
            <person name="Chen W.B."/>
            <person name="Zhang X.C."/>
            <person name="Jiao Y.N."/>
            <person name="Eichler E.E."/>
            <person name="Li G.H."/>
            <person name="Liu X."/>
            <person name="Gao L.Z."/>
        </authorList>
    </citation>
    <scope>NUCLEOTIDE SEQUENCE [LARGE SCALE GENOMIC DNA]</scope>
    <source>
        <strain evidence="4">cv. GT1</strain>
        <tissue evidence="3">Leaf</tissue>
    </source>
</reference>
<proteinExistence type="predicted"/>
<dbReference type="CDD" id="cd22687">
    <property type="entry name" value="FHA_MCRS1"/>
    <property type="match status" value="1"/>
</dbReference>
<feature type="region of interest" description="Disordered" evidence="1">
    <location>
        <begin position="492"/>
        <end position="519"/>
    </location>
</feature>
<keyword evidence="4" id="KW-1185">Reference proteome</keyword>
<dbReference type="SUPFAM" id="SSF49879">
    <property type="entry name" value="SMAD/FHA domain"/>
    <property type="match status" value="1"/>
</dbReference>
<sequence length="870" mass="96550">MGALAPVSPWMPEDDLLLKNAVEAGASLESLAKGAVKFSRKFTAREIQERWHSLLYDPIVSAEAAFHMIEFERSESTFPSKFSRAGNTKENKCLSGKRKAESVHSCYYALRKRIRNEPFNTLDLGFLTAPTDNNYMGNEDDLFSGHCILGDPVSNHFQLQESNLDIMHHPFQQIGDDNAARAFHAQFQKKVLEDYPMEQDNVHKETTHIHGENMSHSRNGSVIEEFGSKELAVNSDQVHGCSKFGEDHVFSSPIPECGMSFHNLEFSSPLPEMPIWRTVEGVSSPSIPVNMHTGDLFSLPGDGDTKNTCLSEYDIHRDSNLKLEIPCAEMKNTAASTEGYLAELSNSLLNFTNEEELLFTDDGKDAIDKSYYDGLSSLLLSSPNDANQNHVERTTEPESSIAPDYLINKSGASHGKLDEDKGSHYSGDAIGDSDVQFHTSASISNPHFPELTAGVIICTLNTEDPEIPCNDDVVFTNHLHPKSFSSIARRNFHDVGKPNSSTVKEFSKDPKTSEGGPVLMQRDLEKTGQSHVSSHMIRSQLRPEISSLHPVGDRGVKFGLPSGSSTQSSMSIAYCGSSQINSANAGTETLKPAKLKEETPEEVLVRYFNYNAADSSMEMPAVAPDGYKCYSQTNANDVKQDLYASTRIQKHHASHANLGSTCIMSSEHGIDHPLSDPEEPPIESDDDVPYFSDIEAMILDMDLDPEDQDLYSSEEVSRYQHEDMKRVIMRLEQGAHSYMQRAIASQGAFAVLYGRRSKHYIKKPEVLLGRAADDAIVDIDLGREGRTNKISRQQATINLDKGGSFYLRNIGKCSITVNDKEIAAGQSLNLTSSCLIEIRGMPFIFETNQTRVKQYLDGLIQKNQTQKHQL</sequence>
<dbReference type="InterPro" id="IPR037912">
    <property type="entry name" value="MCRS1"/>
</dbReference>
<dbReference type="Pfam" id="PF00498">
    <property type="entry name" value="FHA"/>
    <property type="match status" value="1"/>
</dbReference>
<dbReference type="GO" id="GO:0071339">
    <property type="term" value="C:MLL1 complex"/>
    <property type="evidence" value="ECO:0007669"/>
    <property type="project" value="InterPro"/>
</dbReference>
<dbReference type="FunFam" id="2.60.200.20:FF:000052">
    <property type="entry name" value="Microspherule protein 1"/>
    <property type="match status" value="1"/>
</dbReference>
<dbReference type="InterPro" id="IPR000253">
    <property type="entry name" value="FHA_dom"/>
</dbReference>